<name>A0A8H2W3C9_9HELO</name>
<dbReference type="InterPro" id="IPR011990">
    <property type="entry name" value="TPR-like_helical_dom_sf"/>
</dbReference>
<accession>A0A8H2W3C9</accession>
<evidence type="ECO:0000313" key="2">
    <source>
        <dbReference type="Proteomes" id="UP000624404"/>
    </source>
</evidence>
<gene>
    <name evidence="1" type="ORF">SCLTRI_LOCUS10056</name>
</gene>
<dbReference type="EMBL" id="CAJHIA010000036">
    <property type="protein sequence ID" value="CAD6453997.1"/>
    <property type="molecule type" value="Genomic_DNA"/>
</dbReference>
<dbReference type="OrthoDB" id="6161812at2759"/>
<evidence type="ECO:0000313" key="1">
    <source>
        <dbReference type="EMBL" id="CAD6453997.1"/>
    </source>
</evidence>
<dbReference type="Proteomes" id="UP000624404">
    <property type="component" value="Unassembled WGS sequence"/>
</dbReference>
<keyword evidence="2" id="KW-1185">Reference proteome</keyword>
<dbReference type="AlphaFoldDB" id="A0A8H2W3C9"/>
<protein>
    <submittedName>
        <fullName evidence="1">E5498df8-1fed-48ea-8e93-0b1bd6b106a1</fullName>
    </submittedName>
</protein>
<dbReference type="Gene3D" id="1.25.40.10">
    <property type="entry name" value="Tetratricopeptide repeat domain"/>
    <property type="match status" value="1"/>
</dbReference>
<dbReference type="SUPFAM" id="SSF48452">
    <property type="entry name" value="TPR-like"/>
    <property type="match status" value="1"/>
</dbReference>
<proteinExistence type="predicted"/>
<reference evidence="1" key="1">
    <citation type="submission" date="2020-10" db="EMBL/GenBank/DDBJ databases">
        <authorList>
            <person name="Kusch S."/>
        </authorList>
    </citation>
    <scope>NUCLEOTIDE SEQUENCE</scope>
    <source>
        <strain evidence="1">SwB9</strain>
    </source>
</reference>
<sequence>MSQLIENLGVSKWPEVIDRRQKARIIRKELLEDEKKKVQMDPAHKVDPDIELQYYNAVNDVGISACQRNEFLQAHVDFSQCYEQYQKWGNEQTHALEYAKYYHNMAYVRMYEGKYKDAIDLAQKGVDLVEPGTARYCWFQYDLACIILQSGNPQQALELHLNVLSLGKEICGGRSSFYLMSEYTVGAMYHHIGNLELAEKYIRLCVNNAEQYGWNREPLSRARLHLARILRGVDEIGLRDDIRRYEKMLGVLSKNS</sequence>
<organism evidence="1 2">
    <name type="scientific">Sclerotinia trifoliorum</name>
    <dbReference type="NCBI Taxonomy" id="28548"/>
    <lineage>
        <taxon>Eukaryota</taxon>
        <taxon>Fungi</taxon>
        <taxon>Dikarya</taxon>
        <taxon>Ascomycota</taxon>
        <taxon>Pezizomycotina</taxon>
        <taxon>Leotiomycetes</taxon>
        <taxon>Helotiales</taxon>
        <taxon>Sclerotiniaceae</taxon>
        <taxon>Sclerotinia</taxon>
    </lineage>
</organism>
<comment type="caution">
    <text evidence="1">The sequence shown here is derived from an EMBL/GenBank/DDBJ whole genome shotgun (WGS) entry which is preliminary data.</text>
</comment>